<proteinExistence type="predicted"/>
<feature type="compositionally biased region" description="Basic and acidic residues" evidence="1">
    <location>
        <begin position="17"/>
        <end position="29"/>
    </location>
</feature>
<evidence type="ECO:0000313" key="3">
    <source>
        <dbReference type="Proteomes" id="UP000199420"/>
    </source>
</evidence>
<name>A0A1H6WZB7_9GAMM</name>
<dbReference type="Proteomes" id="UP000199420">
    <property type="component" value="Unassembled WGS sequence"/>
</dbReference>
<reference evidence="2 3" key="1">
    <citation type="submission" date="2016-10" db="EMBL/GenBank/DDBJ databases">
        <authorList>
            <person name="de Groot N.N."/>
        </authorList>
    </citation>
    <scope>NUCLEOTIDE SEQUENCE [LARGE SCALE GENOMIC DNA]</scope>
    <source>
        <strain evidence="2 3">DSM 26515</strain>
    </source>
</reference>
<accession>A0A1H6WZB7</accession>
<keyword evidence="3" id="KW-1185">Reference proteome</keyword>
<sequence>MDAGPQSGQGGAGGEPKGSRLDATTKEHGAPQPAAAGRQSRPEHSSDTVRSGYRARPAGQSGVGRQDDLASTIREPQGDGNYLATDRGDKPLRNG</sequence>
<evidence type="ECO:0000256" key="1">
    <source>
        <dbReference type="SAM" id="MobiDB-lite"/>
    </source>
</evidence>
<dbReference type="RefSeq" id="WP_091337901.1">
    <property type="nucleotide sequence ID" value="NZ_FNYC01000005.1"/>
</dbReference>
<feature type="compositionally biased region" description="Gly residues" evidence="1">
    <location>
        <begin position="7"/>
        <end position="16"/>
    </location>
</feature>
<evidence type="ECO:0000313" key="2">
    <source>
        <dbReference type="EMBL" id="SEJ21226.1"/>
    </source>
</evidence>
<feature type="compositionally biased region" description="Basic and acidic residues" evidence="1">
    <location>
        <begin position="86"/>
        <end position="95"/>
    </location>
</feature>
<feature type="region of interest" description="Disordered" evidence="1">
    <location>
        <begin position="1"/>
        <end position="95"/>
    </location>
</feature>
<dbReference type="EMBL" id="FNYC01000005">
    <property type="protein sequence ID" value="SEJ21226.1"/>
    <property type="molecule type" value="Genomic_DNA"/>
</dbReference>
<organism evidence="2 3">
    <name type="scientific">Frateuria terrea</name>
    <dbReference type="NCBI Taxonomy" id="529704"/>
    <lineage>
        <taxon>Bacteria</taxon>
        <taxon>Pseudomonadati</taxon>
        <taxon>Pseudomonadota</taxon>
        <taxon>Gammaproteobacteria</taxon>
        <taxon>Lysobacterales</taxon>
        <taxon>Rhodanobacteraceae</taxon>
        <taxon>Frateuria</taxon>
    </lineage>
</organism>
<protein>
    <submittedName>
        <fullName evidence="2">Uncharacterized protein</fullName>
    </submittedName>
</protein>
<dbReference type="AlphaFoldDB" id="A0A1H6WZB7"/>
<gene>
    <name evidence="2" type="ORF">SAMN04487997_2733</name>
</gene>